<dbReference type="STRING" id="933852.A0A0C3AV79"/>
<keyword evidence="3" id="KW-1185">Reference proteome</keyword>
<dbReference type="AlphaFoldDB" id="A0A0C3AV79"/>
<name>A0A0C3AV79_SERVB</name>
<evidence type="ECO:0008006" key="4">
    <source>
        <dbReference type="Google" id="ProtNLM"/>
    </source>
</evidence>
<evidence type="ECO:0000256" key="1">
    <source>
        <dbReference type="SAM" id="SignalP"/>
    </source>
</evidence>
<sequence>MPLVGQTVLFISLLSSFSLVLGAPSAENIALAKKYAPQFRFHKGEIHFPSTVDFFLAGPVSLYDASGPLAGAPSPLTPSNLDSTANKGAGTYITTHVNTNLDGFLRGQDPRTSEPKSYVFIAPKDHGVVDLVYWFFCPFNLSKKIPILGWISNHIGDWEHLTVRTVNGVALSADYRSHVHSGSGNIPYSQVPKFDDDRPVSYVAKGSHGAWATPGTFTYVNAVVFKLQDETSDGGVYWNTQDALVMYEYPDTYTGEDSWLNFLGNWGNEGTNDCWWYAFHPQCDISSGWPGLVRQDTLGVAKRKRSLSAGPVDNRYMDSPLSVGLELLVLGVIWLILSLAHARVSLDWKLILHYSPRCVWYAEGLIRTSMHLFEL</sequence>
<dbReference type="EMBL" id="KN824293">
    <property type="protein sequence ID" value="KIM28455.1"/>
    <property type="molecule type" value="Genomic_DNA"/>
</dbReference>
<accession>A0A0C3AV79</accession>
<dbReference type="PANTHER" id="PTHR48174">
    <property type="entry name" value="DUF946 FAMILY PROTEIN"/>
    <property type="match status" value="1"/>
</dbReference>
<reference evidence="3" key="2">
    <citation type="submission" date="2015-01" db="EMBL/GenBank/DDBJ databases">
        <title>Evolutionary Origins and Diversification of the Mycorrhizal Mutualists.</title>
        <authorList>
            <consortium name="DOE Joint Genome Institute"/>
            <consortium name="Mycorrhizal Genomics Consortium"/>
            <person name="Kohler A."/>
            <person name="Kuo A."/>
            <person name="Nagy L.G."/>
            <person name="Floudas D."/>
            <person name="Copeland A."/>
            <person name="Barry K.W."/>
            <person name="Cichocki N."/>
            <person name="Veneault-Fourrey C."/>
            <person name="LaButti K."/>
            <person name="Lindquist E.A."/>
            <person name="Lipzen A."/>
            <person name="Lundell T."/>
            <person name="Morin E."/>
            <person name="Murat C."/>
            <person name="Riley R."/>
            <person name="Ohm R."/>
            <person name="Sun H."/>
            <person name="Tunlid A."/>
            <person name="Henrissat B."/>
            <person name="Grigoriev I.V."/>
            <person name="Hibbett D.S."/>
            <person name="Martin F."/>
        </authorList>
    </citation>
    <scope>NUCLEOTIDE SEQUENCE [LARGE SCALE GENOMIC DNA]</scope>
    <source>
        <strain evidence="3">MAFF 305830</strain>
    </source>
</reference>
<feature type="signal peptide" evidence="1">
    <location>
        <begin position="1"/>
        <end position="22"/>
    </location>
</feature>
<keyword evidence="1" id="KW-0732">Signal</keyword>
<reference evidence="2 3" key="1">
    <citation type="submission" date="2014-04" db="EMBL/GenBank/DDBJ databases">
        <authorList>
            <consortium name="DOE Joint Genome Institute"/>
            <person name="Kuo A."/>
            <person name="Zuccaro A."/>
            <person name="Kohler A."/>
            <person name="Nagy L.G."/>
            <person name="Floudas D."/>
            <person name="Copeland A."/>
            <person name="Barry K.W."/>
            <person name="Cichocki N."/>
            <person name="Veneault-Fourrey C."/>
            <person name="LaButti K."/>
            <person name="Lindquist E.A."/>
            <person name="Lipzen A."/>
            <person name="Lundell T."/>
            <person name="Morin E."/>
            <person name="Murat C."/>
            <person name="Sun H."/>
            <person name="Tunlid A."/>
            <person name="Henrissat B."/>
            <person name="Grigoriev I.V."/>
            <person name="Hibbett D.S."/>
            <person name="Martin F."/>
            <person name="Nordberg H.P."/>
            <person name="Cantor M.N."/>
            <person name="Hua S.X."/>
        </authorList>
    </citation>
    <scope>NUCLEOTIDE SEQUENCE [LARGE SCALE GENOMIC DNA]</scope>
    <source>
        <strain evidence="2 3">MAFF 305830</strain>
    </source>
</reference>
<protein>
    <recommendedName>
        <fullName evidence="4">Vacuolar protein sorting-associated protein 62</fullName>
    </recommendedName>
</protein>
<dbReference type="PANTHER" id="PTHR48174:SF5">
    <property type="entry name" value="VACUOLAR PROTEIN SORTING-ASSOCIATED PROTEIN 62"/>
    <property type="match status" value="1"/>
</dbReference>
<organism evidence="2 3">
    <name type="scientific">Serendipita vermifera MAFF 305830</name>
    <dbReference type="NCBI Taxonomy" id="933852"/>
    <lineage>
        <taxon>Eukaryota</taxon>
        <taxon>Fungi</taxon>
        <taxon>Dikarya</taxon>
        <taxon>Basidiomycota</taxon>
        <taxon>Agaricomycotina</taxon>
        <taxon>Agaricomycetes</taxon>
        <taxon>Sebacinales</taxon>
        <taxon>Serendipitaceae</taxon>
        <taxon>Serendipita</taxon>
    </lineage>
</organism>
<dbReference type="HOGENOM" id="CLU_738022_0_0_1"/>
<dbReference type="Proteomes" id="UP000054097">
    <property type="component" value="Unassembled WGS sequence"/>
</dbReference>
<dbReference type="InterPro" id="IPR009291">
    <property type="entry name" value="Vps62"/>
</dbReference>
<evidence type="ECO:0000313" key="2">
    <source>
        <dbReference type="EMBL" id="KIM28455.1"/>
    </source>
</evidence>
<evidence type="ECO:0000313" key="3">
    <source>
        <dbReference type="Proteomes" id="UP000054097"/>
    </source>
</evidence>
<feature type="chain" id="PRO_5002161384" description="Vacuolar protein sorting-associated protein 62" evidence="1">
    <location>
        <begin position="23"/>
        <end position="375"/>
    </location>
</feature>
<gene>
    <name evidence="2" type="ORF">M408DRAFT_141510</name>
</gene>
<dbReference type="Pfam" id="PF06101">
    <property type="entry name" value="Vps62"/>
    <property type="match status" value="1"/>
</dbReference>
<dbReference type="OrthoDB" id="188042at2759"/>
<proteinExistence type="predicted"/>